<accession>A0A655PC28</accession>
<dbReference type="AlphaFoldDB" id="A0A655PC28"/>
<proteinExistence type="predicted"/>
<name>A0A655PC28_VIBCL</name>
<organism evidence="1 2">
    <name type="scientific">Vibrio cholerae</name>
    <dbReference type="NCBI Taxonomy" id="666"/>
    <lineage>
        <taxon>Bacteria</taxon>
        <taxon>Pseudomonadati</taxon>
        <taxon>Pseudomonadota</taxon>
        <taxon>Gammaproteobacteria</taxon>
        <taxon>Vibrionales</taxon>
        <taxon>Vibrionaceae</taxon>
        <taxon>Vibrio</taxon>
    </lineage>
</organism>
<reference evidence="1 2" key="1">
    <citation type="submission" date="2015-07" db="EMBL/GenBank/DDBJ databases">
        <authorList>
            <consortium name="Pathogen Informatics"/>
        </authorList>
    </citation>
    <scope>NUCLEOTIDE SEQUENCE [LARGE SCALE GENOMIC DNA]</scope>
    <source>
        <strain evidence="1 2">A51</strain>
    </source>
</reference>
<gene>
    <name evidence="1" type="ORF">ERS013165_01374</name>
</gene>
<dbReference type="Proteomes" id="UP000044806">
    <property type="component" value="Unassembled WGS sequence"/>
</dbReference>
<evidence type="ECO:0000313" key="1">
    <source>
        <dbReference type="EMBL" id="CSA36248.1"/>
    </source>
</evidence>
<sequence>MPVRASCTSYTSVPFAMLSDKLFTVASSMTGALSLSTMVPIASLPPMVSLTVSSASSMLSLVVGTLTVKLVTPVGTVILPVLAS</sequence>
<evidence type="ECO:0000313" key="2">
    <source>
        <dbReference type="Proteomes" id="UP000044806"/>
    </source>
</evidence>
<dbReference type="EMBL" id="CWOW01000006">
    <property type="protein sequence ID" value="CSA36248.1"/>
    <property type="molecule type" value="Genomic_DNA"/>
</dbReference>
<protein>
    <submittedName>
        <fullName evidence="1">Uncharacterized protein</fullName>
    </submittedName>
</protein>